<dbReference type="Proteomes" id="UP000228996">
    <property type="component" value="Unassembled WGS sequence"/>
</dbReference>
<gene>
    <name evidence="3" type="ORF">COT44_04445</name>
</gene>
<dbReference type="InterPro" id="IPR011335">
    <property type="entry name" value="Restrct_endonuc-II-like"/>
</dbReference>
<proteinExistence type="inferred from homology"/>
<evidence type="ECO:0000313" key="4">
    <source>
        <dbReference type="Proteomes" id="UP000228996"/>
    </source>
</evidence>
<accession>A0A2M6XBW1</accession>
<organism evidence="3 4">
    <name type="scientific">Candidatus Shapirobacteria bacterium CG08_land_8_20_14_0_20_39_18</name>
    <dbReference type="NCBI Taxonomy" id="1974883"/>
    <lineage>
        <taxon>Bacteria</taxon>
        <taxon>Candidatus Shapironibacteriota</taxon>
    </lineage>
</organism>
<dbReference type="InterPro" id="IPR003509">
    <property type="entry name" value="UPF0102_YraN-like"/>
</dbReference>
<dbReference type="SUPFAM" id="SSF52980">
    <property type="entry name" value="Restriction endonuclease-like"/>
    <property type="match status" value="1"/>
</dbReference>
<evidence type="ECO:0000256" key="2">
    <source>
        <dbReference type="HAMAP-Rule" id="MF_00048"/>
    </source>
</evidence>
<name>A0A2M6XBW1_9BACT</name>
<dbReference type="PANTHER" id="PTHR34039">
    <property type="entry name" value="UPF0102 PROTEIN YRAN"/>
    <property type="match status" value="1"/>
</dbReference>
<dbReference type="PANTHER" id="PTHR34039:SF1">
    <property type="entry name" value="UPF0102 PROTEIN YRAN"/>
    <property type="match status" value="1"/>
</dbReference>
<dbReference type="CDD" id="cd20736">
    <property type="entry name" value="PoNe_Nuclease"/>
    <property type="match status" value="1"/>
</dbReference>
<dbReference type="AlphaFoldDB" id="A0A2M6XBW1"/>
<comment type="similarity">
    <text evidence="1 2">Belongs to the UPF0102 family.</text>
</comment>
<protein>
    <recommendedName>
        <fullName evidence="2">UPF0102 protein COT44_04445</fullName>
    </recommendedName>
</protein>
<dbReference type="Gene3D" id="3.40.1350.10">
    <property type="match status" value="1"/>
</dbReference>
<comment type="caution">
    <text evidence="3">The sequence shown here is derived from an EMBL/GenBank/DDBJ whole genome shotgun (WGS) entry which is preliminary data.</text>
</comment>
<dbReference type="GO" id="GO:0003676">
    <property type="term" value="F:nucleic acid binding"/>
    <property type="evidence" value="ECO:0007669"/>
    <property type="project" value="InterPro"/>
</dbReference>
<dbReference type="InterPro" id="IPR011856">
    <property type="entry name" value="tRNA_endonuc-like_dom_sf"/>
</dbReference>
<reference evidence="4" key="1">
    <citation type="submission" date="2017-09" db="EMBL/GenBank/DDBJ databases">
        <title>Depth-based differentiation of microbial function through sediment-hosted aquifers and enrichment of novel symbionts in the deep terrestrial subsurface.</title>
        <authorList>
            <person name="Probst A.J."/>
            <person name="Ladd B."/>
            <person name="Jarett J.K."/>
            <person name="Geller-Mcgrath D.E."/>
            <person name="Sieber C.M.K."/>
            <person name="Emerson J.B."/>
            <person name="Anantharaman K."/>
            <person name="Thomas B.C."/>
            <person name="Malmstrom R."/>
            <person name="Stieglmeier M."/>
            <person name="Klingl A."/>
            <person name="Woyke T."/>
            <person name="Ryan C.M."/>
            <person name="Banfield J.F."/>
        </authorList>
    </citation>
    <scope>NUCLEOTIDE SEQUENCE [LARGE SCALE GENOMIC DNA]</scope>
</reference>
<dbReference type="HAMAP" id="MF_00048">
    <property type="entry name" value="UPF0102"/>
    <property type="match status" value="1"/>
</dbReference>
<sequence length="114" mass="13076">MSSKDLGGRGESLAVDILRKQGYKILQRNFSCKIGEIDIIALDDNVLIFVEVKTRSNSWYGLPEEAITPWKIRKIARVGDYYKLLHPELPEQLRIDAVCIDYNETRVIKNISPL</sequence>
<dbReference type="Pfam" id="PF02021">
    <property type="entry name" value="UPF0102"/>
    <property type="match status" value="1"/>
</dbReference>
<evidence type="ECO:0000256" key="1">
    <source>
        <dbReference type="ARBA" id="ARBA00006738"/>
    </source>
</evidence>
<dbReference type="EMBL" id="PEYO01000022">
    <property type="protein sequence ID" value="PIU03119.1"/>
    <property type="molecule type" value="Genomic_DNA"/>
</dbReference>
<evidence type="ECO:0000313" key="3">
    <source>
        <dbReference type="EMBL" id="PIU03119.1"/>
    </source>
</evidence>